<dbReference type="Pfam" id="PF07978">
    <property type="entry name" value="NIPSNAP"/>
    <property type="match status" value="1"/>
</dbReference>
<accession>A0ABW4W7E9</accession>
<dbReference type="Gene3D" id="3.30.70.100">
    <property type="match status" value="2"/>
</dbReference>
<reference evidence="4" key="1">
    <citation type="journal article" date="2019" name="Int. J. Syst. Evol. Microbiol.">
        <title>The Global Catalogue of Microorganisms (GCM) 10K type strain sequencing project: providing services to taxonomists for standard genome sequencing and annotation.</title>
        <authorList>
            <consortium name="The Broad Institute Genomics Platform"/>
            <consortium name="The Broad Institute Genome Sequencing Center for Infectious Disease"/>
            <person name="Wu L."/>
            <person name="Ma J."/>
        </authorList>
    </citation>
    <scope>NUCLEOTIDE SEQUENCE [LARGE SCALE GENOMIC DNA]</scope>
    <source>
        <strain evidence="4">CGMCC 1.16226</strain>
    </source>
</reference>
<keyword evidence="4" id="KW-1185">Reference proteome</keyword>
<evidence type="ECO:0000313" key="4">
    <source>
        <dbReference type="Proteomes" id="UP001597349"/>
    </source>
</evidence>
<dbReference type="EMBL" id="JBHUGY010000001">
    <property type="protein sequence ID" value="MFD2051645.1"/>
    <property type="molecule type" value="Genomic_DNA"/>
</dbReference>
<dbReference type="SUPFAM" id="SSF54909">
    <property type="entry name" value="Dimeric alpha+beta barrel"/>
    <property type="match status" value="2"/>
</dbReference>
<proteinExistence type="predicted"/>
<dbReference type="RefSeq" id="WP_379016440.1">
    <property type="nucleotide sequence ID" value="NZ_JBHUGY010000001.1"/>
</dbReference>
<dbReference type="InterPro" id="IPR012577">
    <property type="entry name" value="NIPSNAP"/>
</dbReference>
<gene>
    <name evidence="3" type="ORF">ACFSQT_00225</name>
</gene>
<dbReference type="InterPro" id="IPR011008">
    <property type="entry name" value="Dimeric_a/b-barrel"/>
</dbReference>
<protein>
    <submittedName>
        <fullName evidence="3">NIPSNAP family protein</fullName>
    </submittedName>
</protein>
<evidence type="ECO:0000259" key="2">
    <source>
        <dbReference type="Pfam" id="PF07978"/>
    </source>
</evidence>
<evidence type="ECO:0000313" key="3">
    <source>
        <dbReference type="EMBL" id="MFD2051645.1"/>
    </source>
</evidence>
<comment type="caution">
    <text evidence="3">The sequence shown here is derived from an EMBL/GenBank/DDBJ whole genome shotgun (WGS) entry which is preliminary data.</text>
</comment>
<name>A0ABW4W7E9_9HYPH</name>
<feature type="region of interest" description="Disordered" evidence="1">
    <location>
        <begin position="244"/>
        <end position="269"/>
    </location>
</feature>
<dbReference type="Proteomes" id="UP001597349">
    <property type="component" value="Unassembled WGS sequence"/>
</dbReference>
<organism evidence="3 4">
    <name type="scientific">Mesorhizobium calcicola</name>
    <dbReference type="NCBI Taxonomy" id="1300310"/>
    <lineage>
        <taxon>Bacteria</taxon>
        <taxon>Pseudomonadati</taxon>
        <taxon>Pseudomonadota</taxon>
        <taxon>Alphaproteobacteria</taxon>
        <taxon>Hyphomicrobiales</taxon>
        <taxon>Phyllobacteriaceae</taxon>
        <taxon>Mesorhizobium</taxon>
    </lineage>
</organism>
<feature type="domain" description="NIPSNAP" evidence="2">
    <location>
        <begin position="19"/>
        <end position="114"/>
    </location>
</feature>
<evidence type="ECO:0000256" key="1">
    <source>
        <dbReference type="SAM" id="MobiDB-lite"/>
    </source>
</evidence>
<sequence length="269" mass="29608">MNLPPNATPEPAVLAPPAVELRQYTLKPGKRDTLIDIFDGRLIEGQEEAGMTIIGQFRDLDRQDMFVWMRGFDGMDARRDALATFYGGPVWAAHSNAANATMIDSDDVLLLKPAWPGAGFDLSGAPRDSLADDNKSNRNKALSAIVVIQIHHLRPGAESIFADRFATEMAPLMTAPGARLLAAFVTEHAENSFPRLPVRASENVFISVMRFDSAQTHPRHEAALAGSPAWQVFWQAARPDLTQPTETLRLSPTSRSRLGNSQHLLDQRC</sequence>